<reference evidence="2" key="2">
    <citation type="submission" date="2011-02" db="EMBL/GenBank/DDBJ databases">
        <authorList>
            <person name="MacLean D."/>
        </authorList>
    </citation>
    <scope>NUCLEOTIDE SEQUENCE</scope>
</reference>
<feature type="transmembrane region" description="Helical" evidence="1">
    <location>
        <begin position="20"/>
        <end position="40"/>
    </location>
</feature>
<name>F0WTI9_9STRA</name>
<keyword evidence="1" id="KW-0812">Transmembrane</keyword>
<proteinExistence type="predicted"/>
<dbReference type="HOGENOM" id="CLU_1158146_0_0_1"/>
<reference evidence="2" key="1">
    <citation type="journal article" date="2011" name="PLoS Biol.">
        <title>Gene gain and loss during evolution of obligate parasitism in the white rust pathogen of Arabidopsis thaliana.</title>
        <authorList>
            <person name="Kemen E."/>
            <person name="Gardiner A."/>
            <person name="Schultz-Larsen T."/>
            <person name="Kemen A.C."/>
            <person name="Balmuth A.L."/>
            <person name="Robert-Seilaniantz A."/>
            <person name="Bailey K."/>
            <person name="Holub E."/>
            <person name="Studholme D.J."/>
            <person name="Maclean D."/>
            <person name="Jones J.D."/>
        </authorList>
    </citation>
    <scope>NUCLEOTIDE SEQUENCE</scope>
</reference>
<accession>F0WTI9</accession>
<dbReference type="AlphaFoldDB" id="F0WTI9"/>
<keyword evidence="1" id="KW-0472">Membrane</keyword>
<gene>
    <name evidence="2" type="primary">AlNc14C252G9668</name>
    <name evidence="2" type="ORF">ALNC14_108240</name>
</gene>
<sequence>MLRTLQAPNHTAPVSSINIVLIVCAILFLLLIPATLFICFRKRKQKHSEDLKSMEIQTPSEKTQTTVSPKTCFTDEQSALSPTQSTQMALHQQHSGLNTTAEIASAGAGILLCDLRASAFRRQPELRTFTSTSSCSSIALASEGSIIRPSQVATAAEISAGLRLALDEYSEEEESILELHDKRYFGSMSCASDTMTSIECISIVSSVPEDCDIYDGQTPSSASFSSGILQQADLRVSTEF</sequence>
<keyword evidence="1" id="KW-1133">Transmembrane helix</keyword>
<protein>
    <submittedName>
        <fullName evidence="2">AlNc14C252G9668 protein</fullName>
    </submittedName>
</protein>
<organism evidence="2">
    <name type="scientific">Albugo laibachii Nc14</name>
    <dbReference type="NCBI Taxonomy" id="890382"/>
    <lineage>
        <taxon>Eukaryota</taxon>
        <taxon>Sar</taxon>
        <taxon>Stramenopiles</taxon>
        <taxon>Oomycota</taxon>
        <taxon>Peronosporomycetes</taxon>
        <taxon>Albuginales</taxon>
        <taxon>Albuginaceae</taxon>
        <taxon>Albugo</taxon>
    </lineage>
</organism>
<evidence type="ECO:0000256" key="1">
    <source>
        <dbReference type="SAM" id="Phobius"/>
    </source>
</evidence>
<dbReference type="EMBL" id="FR824297">
    <property type="protein sequence ID" value="CCA24680.1"/>
    <property type="molecule type" value="Genomic_DNA"/>
</dbReference>
<evidence type="ECO:0000313" key="2">
    <source>
        <dbReference type="EMBL" id="CCA24680.1"/>
    </source>
</evidence>